<dbReference type="InterPro" id="IPR005561">
    <property type="entry name" value="ANTAR"/>
</dbReference>
<dbReference type="EMBL" id="FQUY01000002">
    <property type="protein sequence ID" value="SHE47460.1"/>
    <property type="molecule type" value="Genomic_DNA"/>
</dbReference>
<evidence type="ECO:0000256" key="1">
    <source>
        <dbReference type="ARBA" id="ARBA00018672"/>
    </source>
</evidence>
<dbReference type="PANTHER" id="PTHR43367">
    <property type="match status" value="1"/>
</dbReference>
<protein>
    <recommendedName>
        <fullName evidence="1">Stage 0 sporulation protein A homolog</fullName>
    </recommendedName>
</protein>
<dbReference type="PANTHER" id="PTHR43367:SF1">
    <property type="entry name" value="TWO-COMPONENT RESPONSE REGULATOR-LIKE APRR6-RELATED"/>
    <property type="match status" value="1"/>
</dbReference>
<feature type="coiled-coil region" evidence="4">
    <location>
        <begin position="118"/>
        <end position="148"/>
    </location>
</feature>
<reference evidence="8" key="1">
    <citation type="submission" date="2016-11" db="EMBL/GenBank/DDBJ databases">
        <authorList>
            <person name="Varghese N."/>
            <person name="Submissions S."/>
        </authorList>
    </citation>
    <scope>NUCLEOTIDE SEQUENCE [LARGE SCALE GENOMIC DNA]</scope>
    <source>
        <strain evidence="8">DSM 12395</strain>
    </source>
</reference>
<accession>A0A1M4TSI9</accession>
<dbReference type="GO" id="GO:0003723">
    <property type="term" value="F:RNA binding"/>
    <property type="evidence" value="ECO:0007669"/>
    <property type="project" value="InterPro"/>
</dbReference>
<organism evidence="7 8">
    <name type="scientific">Desulforamulus putei DSM 12395</name>
    <dbReference type="NCBI Taxonomy" id="1121429"/>
    <lineage>
        <taxon>Bacteria</taxon>
        <taxon>Bacillati</taxon>
        <taxon>Bacillota</taxon>
        <taxon>Clostridia</taxon>
        <taxon>Eubacteriales</taxon>
        <taxon>Peptococcaceae</taxon>
        <taxon>Desulforamulus</taxon>
    </lineage>
</organism>
<dbReference type="OrthoDB" id="9808843at2"/>
<dbReference type="Gene3D" id="1.10.10.10">
    <property type="entry name" value="Winged helix-like DNA-binding domain superfamily/Winged helix DNA-binding domain"/>
    <property type="match status" value="1"/>
</dbReference>
<comment type="function">
    <text evidence="2">May play the central regulatory role in sporulation. It may be an element of the effector pathway responsible for the activation of sporulation genes in response to nutritional stress. Spo0A may act in concert with spo0H (a sigma factor) to control the expression of some genes that are critical to the sporulation process.</text>
</comment>
<dbReference type="InterPro" id="IPR036388">
    <property type="entry name" value="WH-like_DNA-bd_sf"/>
</dbReference>
<evidence type="ECO:0000313" key="7">
    <source>
        <dbReference type="EMBL" id="SHE47460.1"/>
    </source>
</evidence>
<feature type="domain" description="Response regulatory" evidence="5">
    <location>
        <begin position="5"/>
        <end position="119"/>
    </location>
</feature>
<evidence type="ECO:0000256" key="4">
    <source>
        <dbReference type="SAM" id="Coils"/>
    </source>
</evidence>
<dbReference type="InterPro" id="IPR011006">
    <property type="entry name" value="CheY-like_superfamily"/>
</dbReference>
<proteinExistence type="predicted"/>
<comment type="caution">
    <text evidence="3">Lacks conserved residue(s) required for the propagation of feature annotation.</text>
</comment>
<dbReference type="Proteomes" id="UP000184148">
    <property type="component" value="Unassembled WGS sequence"/>
</dbReference>
<evidence type="ECO:0000259" key="6">
    <source>
        <dbReference type="PROSITE" id="PS50921"/>
    </source>
</evidence>
<dbReference type="SUPFAM" id="SSF52172">
    <property type="entry name" value="CheY-like"/>
    <property type="match status" value="1"/>
</dbReference>
<name>A0A1M4TSI9_9FIRM</name>
<keyword evidence="8" id="KW-1185">Reference proteome</keyword>
<gene>
    <name evidence="7" type="ORF">SAMN02745133_00451</name>
</gene>
<dbReference type="Pfam" id="PF00072">
    <property type="entry name" value="Response_reg"/>
    <property type="match status" value="1"/>
</dbReference>
<evidence type="ECO:0000259" key="5">
    <source>
        <dbReference type="PROSITE" id="PS50110"/>
    </source>
</evidence>
<dbReference type="Gene3D" id="3.40.50.2300">
    <property type="match status" value="1"/>
</dbReference>
<dbReference type="InterPro" id="IPR001789">
    <property type="entry name" value="Sig_transdc_resp-reg_receiver"/>
</dbReference>
<feature type="domain" description="ANTAR" evidence="6">
    <location>
        <begin position="125"/>
        <end position="186"/>
    </location>
</feature>
<dbReference type="SMART" id="SM01012">
    <property type="entry name" value="ANTAR"/>
    <property type="match status" value="1"/>
</dbReference>
<dbReference type="PROSITE" id="PS50110">
    <property type="entry name" value="RESPONSE_REGULATORY"/>
    <property type="match status" value="1"/>
</dbReference>
<evidence type="ECO:0000256" key="3">
    <source>
        <dbReference type="PROSITE-ProRule" id="PRU00169"/>
    </source>
</evidence>
<dbReference type="Pfam" id="PF03861">
    <property type="entry name" value="ANTAR"/>
    <property type="match status" value="1"/>
</dbReference>
<sequence>MFGRRVLLVDPDPEFRKKLKDLLQQHGYLVVAETEDGRSTLQAAFQSQPDIIIMEGKIPGCKGLEVARVIEEHHLAPVVLVTSHCHRELIEEAKFSSVLGYLTKPIDDVNLIPTLEMAQATFKRLVRMEQENRKLKKMLEERKLIDQAKRLLMEKKGLSEQAAHRHMQKLSMDHSSSLAKVAHRIIISLSRDQ</sequence>
<dbReference type="PIRSF" id="PIRSF036382">
    <property type="entry name" value="RR_antiterm"/>
    <property type="match status" value="1"/>
</dbReference>
<evidence type="ECO:0000313" key="8">
    <source>
        <dbReference type="Proteomes" id="UP000184148"/>
    </source>
</evidence>
<dbReference type="PROSITE" id="PS50921">
    <property type="entry name" value="ANTAR"/>
    <property type="match status" value="1"/>
</dbReference>
<keyword evidence="4" id="KW-0175">Coiled coil</keyword>
<dbReference type="STRING" id="1121429.SAMN02745133_00451"/>
<dbReference type="SMART" id="SM00448">
    <property type="entry name" value="REC"/>
    <property type="match status" value="1"/>
</dbReference>
<dbReference type="GO" id="GO:0000160">
    <property type="term" value="P:phosphorelay signal transduction system"/>
    <property type="evidence" value="ECO:0007669"/>
    <property type="project" value="InterPro"/>
</dbReference>
<dbReference type="InterPro" id="IPR008327">
    <property type="entry name" value="Sig_transdc_resp-reg_antiterm"/>
</dbReference>
<dbReference type="AlphaFoldDB" id="A0A1M4TSI9"/>
<dbReference type="RefSeq" id="WP_073235117.1">
    <property type="nucleotide sequence ID" value="NZ_FQUY01000002.1"/>
</dbReference>
<evidence type="ECO:0000256" key="2">
    <source>
        <dbReference type="ARBA" id="ARBA00024867"/>
    </source>
</evidence>